<dbReference type="InterPro" id="IPR009080">
    <property type="entry name" value="tRNAsynth_Ia_anticodon-bd"/>
</dbReference>
<comment type="subcellular location">
    <subcellularLocation>
        <location evidence="1 11">Cytoplasm</location>
    </subcellularLocation>
</comment>
<gene>
    <name evidence="11" type="primary">argS</name>
    <name evidence="15" type="ORF">JMUB3935_0459</name>
</gene>
<dbReference type="SUPFAM" id="SSF52374">
    <property type="entry name" value="Nucleotidylyl transferase"/>
    <property type="match status" value="1"/>
</dbReference>
<evidence type="ECO:0000256" key="4">
    <source>
        <dbReference type="ARBA" id="ARBA00022490"/>
    </source>
</evidence>
<dbReference type="Proteomes" id="UP000321378">
    <property type="component" value="Chromosome"/>
</dbReference>
<reference evidence="15 16" key="1">
    <citation type="submission" date="2019-07" db="EMBL/GenBank/DDBJ databases">
        <title>Complete Genome Sequence of Leptotrichia trevisanii Strain JMUB3935.</title>
        <authorList>
            <person name="Watanabe S."/>
            <person name="Cui L."/>
        </authorList>
    </citation>
    <scope>NUCLEOTIDE SEQUENCE [LARGE SCALE GENOMIC DNA]</scope>
    <source>
        <strain evidence="15 16">JMUB3935</strain>
    </source>
</reference>
<evidence type="ECO:0000256" key="7">
    <source>
        <dbReference type="ARBA" id="ARBA00022840"/>
    </source>
</evidence>
<keyword evidence="9 11" id="KW-0030">Aminoacyl-tRNA synthetase</keyword>
<dbReference type="InterPro" id="IPR014729">
    <property type="entry name" value="Rossmann-like_a/b/a_fold"/>
</dbReference>
<dbReference type="GO" id="GO:0004814">
    <property type="term" value="F:arginine-tRNA ligase activity"/>
    <property type="evidence" value="ECO:0007669"/>
    <property type="project" value="UniProtKB-UniRule"/>
</dbReference>
<evidence type="ECO:0000259" key="13">
    <source>
        <dbReference type="SMART" id="SM00836"/>
    </source>
</evidence>
<name>A0A510KII0_9FUSO</name>
<dbReference type="HAMAP" id="MF_00123">
    <property type="entry name" value="Arg_tRNA_synth"/>
    <property type="match status" value="1"/>
</dbReference>
<evidence type="ECO:0000256" key="11">
    <source>
        <dbReference type="HAMAP-Rule" id="MF_00123"/>
    </source>
</evidence>
<dbReference type="Pfam" id="PF00750">
    <property type="entry name" value="tRNA-synt_1d"/>
    <property type="match status" value="1"/>
</dbReference>
<dbReference type="FunFam" id="3.40.50.620:FF:000116">
    <property type="entry name" value="Arginine--tRNA ligase"/>
    <property type="match status" value="1"/>
</dbReference>
<dbReference type="PANTHER" id="PTHR11956:SF5">
    <property type="entry name" value="ARGININE--TRNA LIGASE, CYTOPLASMIC"/>
    <property type="match status" value="1"/>
</dbReference>
<dbReference type="AlphaFoldDB" id="A0A510KII0"/>
<dbReference type="Pfam" id="PF05746">
    <property type="entry name" value="DALR_1"/>
    <property type="match status" value="1"/>
</dbReference>
<organism evidence="15 16">
    <name type="scientific">Leptotrichia trevisanii</name>
    <dbReference type="NCBI Taxonomy" id="109328"/>
    <lineage>
        <taxon>Bacteria</taxon>
        <taxon>Fusobacteriati</taxon>
        <taxon>Fusobacteriota</taxon>
        <taxon>Fusobacteriia</taxon>
        <taxon>Fusobacteriales</taxon>
        <taxon>Leptotrichiaceae</taxon>
        <taxon>Leptotrichia</taxon>
    </lineage>
</organism>
<protein>
    <recommendedName>
        <fullName evidence="11">Arginine--tRNA ligase</fullName>
        <ecNumber evidence="11">6.1.1.19</ecNumber>
    </recommendedName>
    <alternativeName>
        <fullName evidence="11">Arginyl-tRNA synthetase</fullName>
        <shortName evidence="11">ArgRS</shortName>
    </alternativeName>
</protein>
<dbReference type="InterPro" id="IPR036695">
    <property type="entry name" value="Arg-tRNA-synth_N_sf"/>
</dbReference>
<dbReference type="PROSITE" id="PS00178">
    <property type="entry name" value="AA_TRNA_LIGASE_I"/>
    <property type="match status" value="1"/>
</dbReference>
<comment type="catalytic activity">
    <reaction evidence="10 11">
        <text>tRNA(Arg) + L-arginine + ATP = L-arginyl-tRNA(Arg) + AMP + diphosphate</text>
        <dbReference type="Rhea" id="RHEA:20301"/>
        <dbReference type="Rhea" id="RHEA-COMP:9658"/>
        <dbReference type="Rhea" id="RHEA-COMP:9673"/>
        <dbReference type="ChEBI" id="CHEBI:30616"/>
        <dbReference type="ChEBI" id="CHEBI:32682"/>
        <dbReference type="ChEBI" id="CHEBI:33019"/>
        <dbReference type="ChEBI" id="CHEBI:78442"/>
        <dbReference type="ChEBI" id="CHEBI:78513"/>
        <dbReference type="ChEBI" id="CHEBI:456215"/>
        <dbReference type="EC" id="6.1.1.19"/>
    </reaction>
</comment>
<keyword evidence="8 11" id="KW-0648">Protein biosynthesis</keyword>
<evidence type="ECO:0000256" key="10">
    <source>
        <dbReference type="ARBA" id="ARBA00049339"/>
    </source>
</evidence>
<dbReference type="PRINTS" id="PR01038">
    <property type="entry name" value="TRNASYNTHARG"/>
</dbReference>
<dbReference type="EMBL" id="AP019840">
    <property type="protein sequence ID" value="BBM51492.1"/>
    <property type="molecule type" value="Genomic_DNA"/>
</dbReference>
<dbReference type="InterPro" id="IPR008909">
    <property type="entry name" value="DALR_anticod-bd"/>
</dbReference>
<evidence type="ECO:0000313" key="16">
    <source>
        <dbReference type="Proteomes" id="UP000321378"/>
    </source>
</evidence>
<dbReference type="PANTHER" id="PTHR11956">
    <property type="entry name" value="ARGINYL-TRNA SYNTHETASE"/>
    <property type="match status" value="1"/>
</dbReference>
<feature type="domain" description="DALR anticodon binding" evidence="13">
    <location>
        <begin position="475"/>
        <end position="594"/>
    </location>
</feature>
<comment type="subunit">
    <text evidence="3 11">Monomer.</text>
</comment>
<dbReference type="FunFam" id="1.10.730.10:FF:000006">
    <property type="entry name" value="Arginyl-tRNA synthetase 2, mitochondrial"/>
    <property type="match status" value="1"/>
</dbReference>
<feature type="short sequence motif" description="'HIGH' region" evidence="11">
    <location>
        <begin position="144"/>
        <end position="154"/>
    </location>
</feature>
<proteinExistence type="inferred from homology"/>
<dbReference type="InterPro" id="IPR001412">
    <property type="entry name" value="aa-tRNA-synth_I_CS"/>
</dbReference>
<dbReference type="EC" id="6.1.1.19" evidence="11"/>
<dbReference type="GO" id="GO:0005524">
    <property type="term" value="F:ATP binding"/>
    <property type="evidence" value="ECO:0007669"/>
    <property type="project" value="UniProtKB-UniRule"/>
</dbReference>
<dbReference type="CDD" id="cd07956">
    <property type="entry name" value="Anticodon_Ia_Arg"/>
    <property type="match status" value="1"/>
</dbReference>
<dbReference type="GO" id="GO:0006420">
    <property type="term" value="P:arginyl-tRNA aminoacylation"/>
    <property type="evidence" value="ECO:0007669"/>
    <property type="project" value="UniProtKB-UniRule"/>
</dbReference>
<dbReference type="GO" id="GO:0005737">
    <property type="term" value="C:cytoplasm"/>
    <property type="evidence" value="ECO:0007669"/>
    <property type="project" value="UniProtKB-SubCell"/>
</dbReference>
<comment type="similarity">
    <text evidence="2 11 12">Belongs to the class-I aminoacyl-tRNA synthetase family.</text>
</comment>
<dbReference type="SMART" id="SM01016">
    <property type="entry name" value="Arg_tRNA_synt_N"/>
    <property type="match status" value="1"/>
</dbReference>
<dbReference type="Gene3D" id="3.30.1360.70">
    <property type="entry name" value="Arginyl tRNA synthetase N-terminal domain"/>
    <property type="match status" value="1"/>
</dbReference>
<dbReference type="Gene3D" id="1.10.730.10">
    <property type="entry name" value="Isoleucyl-tRNA Synthetase, Domain 1"/>
    <property type="match status" value="1"/>
</dbReference>
<evidence type="ECO:0000256" key="6">
    <source>
        <dbReference type="ARBA" id="ARBA00022741"/>
    </source>
</evidence>
<evidence type="ECO:0000259" key="14">
    <source>
        <dbReference type="SMART" id="SM01016"/>
    </source>
</evidence>
<dbReference type="InterPro" id="IPR035684">
    <property type="entry name" value="ArgRS_core"/>
</dbReference>
<evidence type="ECO:0000256" key="3">
    <source>
        <dbReference type="ARBA" id="ARBA00011245"/>
    </source>
</evidence>
<feature type="domain" description="Arginyl tRNA synthetase N-terminal" evidence="14">
    <location>
        <begin position="26"/>
        <end position="109"/>
    </location>
</feature>
<evidence type="ECO:0000256" key="2">
    <source>
        <dbReference type="ARBA" id="ARBA00005594"/>
    </source>
</evidence>
<evidence type="ECO:0000256" key="1">
    <source>
        <dbReference type="ARBA" id="ARBA00004496"/>
    </source>
</evidence>
<keyword evidence="7 11" id="KW-0067">ATP-binding</keyword>
<evidence type="ECO:0000313" key="15">
    <source>
        <dbReference type="EMBL" id="BBM51492.1"/>
    </source>
</evidence>
<evidence type="ECO:0000256" key="8">
    <source>
        <dbReference type="ARBA" id="ARBA00022917"/>
    </source>
</evidence>
<evidence type="ECO:0000256" key="9">
    <source>
        <dbReference type="ARBA" id="ARBA00023146"/>
    </source>
</evidence>
<dbReference type="SUPFAM" id="SSF55190">
    <property type="entry name" value="Arginyl-tRNA synthetase (ArgRS), N-terminal 'additional' domain"/>
    <property type="match status" value="1"/>
</dbReference>
<keyword evidence="6 11" id="KW-0547">Nucleotide-binding</keyword>
<sequence length="594" mass="68990">MRYPLINVNFVKGKDKDFKIMELLTIKLKKLFSENINNIFGADYTEKVDIQNSTKKEFGDFQTNFAMVSSKLIRKNPREIANTLVDNFAENDIIEKLEIAGPGFINIYLKNSFLNEEIKKVENEKYDFSFLNTDKTVIIDYSSPNIAKRMHIGHLRSTIIGDSIKRILQFLGFHTLADNHIGDWGTQFGKLIVAYKNWLNKRAYEEDPIGELERIYVLFSDEAKKNPALEDEAREELKKLQLGDEDNQKLWKEFIDISLKEYNKVYDRLDVNFDYYYGESFYNDMMPSVLDELKKKGIAREDQGALVVFFENDKLPPAIVQKKDGSFLYTTSDLATMKFRKDELKVDEAVYLTDDRQQNHFKQVFEIGELLGEPYNYKKTHVVFGIMRFGDGMIFSSRSGNIIRLVDLLNEAKTQVKKIIDEKNPNIPEDEKEKIAEIVGSGAIKYFDLSQNRTSDITFTWDKVLSFEGNTGPYLQYTYVRIMSIFRKLKEENISVENKDIILENMSGIERELAVELLRFPQTVVKSYESYRPNIIADYLFDTAKLFNNFYNSSSILKEEDKKVMDARILLAEKTAFVLKEGLSLLGINTVNRM</sequence>
<dbReference type="STRING" id="1122173.GCA_000482505_00957"/>
<dbReference type="SMART" id="SM00836">
    <property type="entry name" value="DALR_1"/>
    <property type="match status" value="1"/>
</dbReference>
<dbReference type="Gene3D" id="3.40.50.620">
    <property type="entry name" value="HUPs"/>
    <property type="match status" value="1"/>
</dbReference>
<evidence type="ECO:0000256" key="5">
    <source>
        <dbReference type="ARBA" id="ARBA00022598"/>
    </source>
</evidence>
<dbReference type="InterPro" id="IPR005148">
    <property type="entry name" value="Arg-tRNA-synth_N"/>
</dbReference>
<accession>A0A510KII0</accession>
<dbReference type="NCBIfam" id="TIGR00456">
    <property type="entry name" value="argS"/>
    <property type="match status" value="1"/>
</dbReference>
<evidence type="ECO:0000256" key="12">
    <source>
        <dbReference type="RuleBase" id="RU363038"/>
    </source>
</evidence>
<keyword evidence="4 11" id="KW-0963">Cytoplasm</keyword>
<dbReference type="InterPro" id="IPR001278">
    <property type="entry name" value="Arg-tRNA-ligase"/>
</dbReference>
<keyword evidence="5 11" id="KW-0436">Ligase</keyword>
<dbReference type="SUPFAM" id="SSF47323">
    <property type="entry name" value="Anticodon-binding domain of a subclass of class I aminoacyl-tRNA synthetases"/>
    <property type="match status" value="1"/>
</dbReference>
<dbReference type="Pfam" id="PF03485">
    <property type="entry name" value="Arg_tRNA_synt_N"/>
    <property type="match status" value="1"/>
</dbReference>
<dbReference type="CDD" id="cd00671">
    <property type="entry name" value="ArgRS_core"/>
    <property type="match status" value="1"/>
</dbReference>